<gene>
    <name evidence="1" type="ordered locus">CAP2UW1_1734</name>
</gene>
<dbReference type="KEGG" id="app:CAP2UW1_1734"/>
<dbReference type="AlphaFoldDB" id="C7RUI9"/>
<sequence length="314" mass="34557" precursor="true">MSEFLCRLAVITATCGVLSGQIHAVEDVTSREFKVMLDPARFSPQGPGSCAQAISCVEQYWAELAAAIQAPPISRTTIGALNRLPTERTVKFYDTPKTCKLQANGLIFRERIEGDSRNVTLKFRSPDRHLASYQEMIDDKTAKSEKGIDVKFEEDIAGGYVVKYSKSGKRRIGSDKNLNSMKDVFDLYPKLNATGLDSSDALRVVGDLIIREKVFEGAAVDLGDAMGDFSLTLWYGSADTSTPKAAEVSFKYKRPKDGYSLALVGNSMKTFAAMEGMNGWVVAPTAVNTKSKTKTEWAFSFDPAFCSNQRFIQD</sequence>
<dbReference type="EMBL" id="CP001715">
    <property type="protein sequence ID" value="ACV35041.1"/>
    <property type="molecule type" value="Genomic_DNA"/>
</dbReference>
<dbReference type="HOGENOM" id="CLU_082648_0_0_4"/>
<protein>
    <submittedName>
        <fullName evidence="1">Uncharacterized protein</fullName>
    </submittedName>
</protein>
<dbReference type="eggNOG" id="ENOG502Z91W">
    <property type="taxonomic scope" value="Bacteria"/>
</dbReference>
<reference evidence="1" key="1">
    <citation type="submission" date="2009-08" db="EMBL/GenBank/DDBJ databases">
        <authorList>
            <consortium name="US DOE Joint Genome Institute"/>
            <person name="Lucas S."/>
            <person name="Copeland A."/>
            <person name="Lapidus A."/>
            <person name="Glavina del Rio T."/>
            <person name="Dalin E."/>
            <person name="Tice H."/>
            <person name="Bruce D."/>
            <person name="Barry K."/>
            <person name="Pitluck S."/>
            <person name="Lowry S."/>
            <person name="Larimer F."/>
            <person name="Land M."/>
            <person name="Hauser L."/>
            <person name="Kyrpides N."/>
            <person name="Ivanova N."/>
            <person name="McMahon K.D."/>
            <person name="Hugenholtz P."/>
        </authorList>
    </citation>
    <scope>NUCLEOTIDE SEQUENCE</scope>
    <source>
        <strain evidence="1">UW-1</strain>
    </source>
</reference>
<reference evidence="1" key="2">
    <citation type="submission" date="2009-09" db="EMBL/GenBank/DDBJ databases">
        <title>Complete sequence of chromosome of Candidatus Accumulibacter phosphatis clade IIA str. UW-1.</title>
        <authorList>
            <consortium name="US DOE Joint Genome Institute"/>
            <person name="Martin H.G."/>
            <person name="Ivanova N."/>
            <person name="Kunin V."/>
            <person name="Warnecke F."/>
            <person name="Barry K."/>
            <person name="He S."/>
            <person name="Salamov A."/>
            <person name="Szeto E."/>
            <person name="Dalin E."/>
            <person name="Pangilinan J.L."/>
            <person name="Lapidus A."/>
            <person name="Lowry S."/>
            <person name="Kyrpides N.C."/>
            <person name="McMahon K.D."/>
            <person name="Hugenholtz P."/>
        </authorList>
    </citation>
    <scope>NUCLEOTIDE SEQUENCE [LARGE SCALE GENOMIC DNA]</scope>
    <source>
        <strain evidence="1">UW-1</strain>
    </source>
</reference>
<name>C7RUI9_ACCRE</name>
<evidence type="ECO:0000313" key="1">
    <source>
        <dbReference type="EMBL" id="ACV35041.1"/>
    </source>
</evidence>
<proteinExistence type="predicted"/>
<accession>C7RUI9</accession>
<dbReference type="OrthoDB" id="274958at2"/>
<organism evidence="1">
    <name type="scientific">Accumulibacter regalis</name>
    <dbReference type="NCBI Taxonomy" id="522306"/>
    <lineage>
        <taxon>Bacteria</taxon>
        <taxon>Pseudomonadati</taxon>
        <taxon>Pseudomonadota</taxon>
        <taxon>Betaproteobacteria</taxon>
        <taxon>Candidatus Accumulibacter</taxon>
    </lineage>
</organism>